<dbReference type="Pfam" id="PF24384">
    <property type="entry name" value="Ig_TMM62"/>
    <property type="match status" value="1"/>
</dbReference>
<evidence type="ECO:0000259" key="4">
    <source>
        <dbReference type="Pfam" id="PF24384"/>
    </source>
</evidence>
<proteinExistence type="predicted"/>
<feature type="compositionally biased region" description="Low complexity" evidence="1">
    <location>
        <begin position="716"/>
        <end position="734"/>
    </location>
</feature>
<reference evidence="5" key="1">
    <citation type="submission" date="2022-08" db="EMBL/GenBank/DDBJ databases">
        <title>Novel sulfate-reducing endosymbionts in the free-living metamonad Anaeramoeba.</title>
        <authorList>
            <person name="Jerlstrom-Hultqvist J."/>
            <person name="Cepicka I."/>
            <person name="Gallot-Lavallee L."/>
            <person name="Salas-Leiva D."/>
            <person name="Curtis B.A."/>
            <person name="Zahonova K."/>
            <person name="Pipaliya S."/>
            <person name="Dacks J."/>
            <person name="Roger A.J."/>
        </authorList>
    </citation>
    <scope>NUCLEOTIDE SEQUENCE</scope>
    <source>
        <strain evidence="5">Schooner1</strain>
    </source>
</reference>
<keyword evidence="2" id="KW-1133">Transmembrane helix</keyword>
<feature type="region of interest" description="Disordered" evidence="1">
    <location>
        <begin position="679"/>
        <end position="734"/>
    </location>
</feature>
<feature type="transmembrane region" description="Helical" evidence="2">
    <location>
        <begin position="12"/>
        <end position="30"/>
    </location>
</feature>
<dbReference type="InterPro" id="IPR004843">
    <property type="entry name" value="Calcineurin-like_PHP"/>
</dbReference>
<keyword evidence="5" id="KW-0347">Helicase</keyword>
<keyword evidence="5" id="KW-0067">ATP-binding</keyword>
<keyword evidence="6" id="KW-1185">Reference proteome</keyword>
<evidence type="ECO:0000259" key="3">
    <source>
        <dbReference type="Pfam" id="PF00149"/>
    </source>
</evidence>
<sequence>MNFFRKFLRNNLITVLIYLCFILTLYAPALNKPDDLNLSEVGKSYSSTEDLSGSDSITNANEIIHFIQVTDTHVNLFDDEPNDTLEDLLKNVIKPLSPSFVIHTGDITDGKQSASSIFETEQKEGEWEIYKNLLQKYGYWNESLWFDIRGNHDSCGVKDLSSPNNYFYQFSPQSAYLERTGKKRVNHYPLTISGQTIHLISFDYYDYPQAGLPYGLYGTLNDEIIDQLTTILKNIENMESSKVILFGHTPTAGLRMLDDSKEKFKSIIKKYDVDLYLNGHMHQTNCEGFTLSDENPLLELELASLKQSQYFRMGVLNEGLFSFSDQSLTDDSPVIVIANPKDAKYLRKSEPLYNMKNQQIRVMVFSPEEEIDYVKCIINEEMISQEMDHDSNNAYLYFATWDPSKYDGGLHDIEIQVKLKNNKEIWNKKQPFSLDGTRKWLGAGYSKSMLQSNMINLQLGWFVFLLVYFIILQTLFPKLFMFYLKKKKQVSYKKFKQEIIDFEQIKTFNLLKIIKDHVYYLIYKNSQTSTAQFIYLMVIGIAILAVPITVAPMIDGIWAGGWTTFTVFTHDDQTTSHFFPVSLILGIFFILLIYSPTLQLFTSVNQSTVTNNEKKRNYYCPNIFYVFCFIVAIITFNVMLIGGWGVVSSFLSFSLMWPSLISLIWGITIYVKAFKNKSNDGDSDHKDLDLDDLDTNTDNSNNVTDKKNDYDDDLDQPSLGSSSSTSSKNNETSD</sequence>
<dbReference type="InterPro" id="IPR056229">
    <property type="entry name" value="Ig_TMM62"/>
</dbReference>
<dbReference type="GO" id="GO:0004386">
    <property type="term" value="F:helicase activity"/>
    <property type="evidence" value="ECO:0007669"/>
    <property type="project" value="UniProtKB-KW"/>
</dbReference>
<gene>
    <name evidence="5" type="ORF">M0813_09031</name>
</gene>
<keyword evidence="2" id="KW-0472">Membrane</keyword>
<dbReference type="Pfam" id="PF00149">
    <property type="entry name" value="Metallophos"/>
    <property type="match status" value="1"/>
</dbReference>
<protein>
    <submittedName>
        <fullName evidence="5">Helicase related</fullName>
    </submittedName>
</protein>
<feature type="transmembrane region" description="Helical" evidence="2">
    <location>
        <begin position="623"/>
        <end position="644"/>
    </location>
</feature>
<feature type="transmembrane region" description="Helical" evidence="2">
    <location>
        <begin position="533"/>
        <end position="558"/>
    </location>
</feature>
<dbReference type="Proteomes" id="UP001150062">
    <property type="component" value="Unassembled WGS sequence"/>
</dbReference>
<keyword evidence="5" id="KW-0547">Nucleotide-binding</keyword>
<feature type="transmembrane region" description="Helical" evidence="2">
    <location>
        <begin position="578"/>
        <end position="602"/>
    </location>
</feature>
<keyword evidence="5" id="KW-0378">Hydrolase</keyword>
<feature type="compositionally biased region" description="Basic and acidic residues" evidence="1">
    <location>
        <begin position="679"/>
        <end position="688"/>
    </location>
</feature>
<keyword evidence="2" id="KW-0812">Transmembrane</keyword>
<evidence type="ECO:0000256" key="2">
    <source>
        <dbReference type="SAM" id="Phobius"/>
    </source>
</evidence>
<dbReference type="PANTHER" id="PTHR14795:SF0">
    <property type="entry name" value="TRANSMEMBRANE PROTEIN 62"/>
    <property type="match status" value="1"/>
</dbReference>
<organism evidence="5 6">
    <name type="scientific">Anaeramoeba flamelloides</name>
    <dbReference type="NCBI Taxonomy" id="1746091"/>
    <lineage>
        <taxon>Eukaryota</taxon>
        <taxon>Metamonada</taxon>
        <taxon>Anaeramoebidae</taxon>
        <taxon>Anaeramoeba</taxon>
    </lineage>
</organism>
<dbReference type="Gene3D" id="3.60.21.10">
    <property type="match status" value="1"/>
</dbReference>
<dbReference type="EMBL" id="JAOAOG010000329">
    <property type="protein sequence ID" value="KAJ6228204.1"/>
    <property type="molecule type" value="Genomic_DNA"/>
</dbReference>
<evidence type="ECO:0000313" key="5">
    <source>
        <dbReference type="EMBL" id="KAJ6228204.1"/>
    </source>
</evidence>
<dbReference type="InterPro" id="IPR029052">
    <property type="entry name" value="Metallo-depent_PP-like"/>
</dbReference>
<feature type="transmembrane region" description="Helical" evidence="2">
    <location>
        <begin position="650"/>
        <end position="671"/>
    </location>
</feature>
<comment type="caution">
    <text evidence="5">The sequence shown here is derived from an EMBL/GenBank/DDBJ whole genome shotgun (WGS) entry which is preliminary data.</text>
</comment>
<evidence type="ECO:0000256" key="1">
    <source>
        <dbReference type="SAM" id="MobiDB-lite"/>
    </source>
</evidence>
<accession>A0ABQ8X6Q9</accession>
<dbReference type="PANTHER" id="PTHR14795">
    <property type="entry name" value="HELICASE RELATED"/>
    <property type="match status" value="1"/>
</dbReference>
<dbReference type="SUPFAM" id="SSF56300">
    <property type="entry name" value="Metallo-dependent phosphatases"/>
    <property type="match status" value="1"/>
</dbReference>
<feature type="domain" description="TMEM62 Ig-like" evidence="4">
    <location>
        <begin position="331"/>
        <end position="437"/>
    </location>
</feature>
<feature type="domain" description="Calcineurin-like phosphoesterase" evidence="3">
    <location>
        <begin position="65"/>
        <end position="283"/>
    </location>
</feature>
<name>A0ABQ8X6Q9_9EUKA</name>
<feature type="transmembrane region" description="Helical" evidence="2">
    <location>
        <begin position="459"/>
        <end position="484"/>
    </location>
</feature>
<evidence type="ECO:0000313" key="6">
    <source>
        <dbReference type="Proteomes" id="UP001150062"/>
    </source>
</evidence>